<dbReference type="PANTHER" id="PTHR30212">
    <property type="entry name" value="PROTEIN YIIM"/>
    <property type="match status" value="1"/>
</dbReference>
<dbReference type="EMBL" id="CP071060">
    <property type="protein sequence ID" value="QSI77194.1"/>
    <property type="molecule type" value="Genomic_DNA"/>
</dbReference>
<name>A0ABX7M948_9RHOO</name>
<gene>
    <name evidence="2" type="ORF">JY500_00650</name>
</gene>
<dbReference type="Gene3D" id="2.40.33.20">
    <property type="entry name" value="PK beta-barrel domain-like"/>
    <property type="match status" value="1"/>
</dbReference>
<dbReference type="InterPro" id="IPR005302">
    <property type="entry name" value="MoCF_Sase_C"/>
</dbReference>
<reference evidence="2 3" key="1">
    <citation type="submission" date="2021-02" db="EMBL/GenBank/DDBJ databases">
        <title>Niveibacterium changnyeongensis HC41.</title>
        <authorList>
            <person name="Kang M."/>
        </authorList>
    </citation>
    <scope>NUCLEOTIDE SEQUENCE [LARGE SCALE GENOMIC DNA]</scope>
    <source>
        <strain evidence="2 3">HC41</strain>
    </source>
</reference>
<dbReference type="Proteomes" id="UP000663570">
    <property type="component" value="Chromosome"/>
</dbReference>
<dbReference type="InterPro" id="IPR052353">
    <property type="entry name" value="Benzoxazolinone_Detox_Enz"/>
</dbReference>
<feature type="domain" description="MOSC" evidence="1">
    <location>
        <begin position="24"/>
        <end position="160"/>
    </location>
</feature>
<evidence type="ECO:0000313" key="3">
    <source>
        <dbReference type="Proteomes" id="UP000663570"/>
    </source>
</evidence>
<protein>
    <submittedName>
        <fullName evidence="2">MOSC domain-containing protein</fullName>
    </submittedName>
</protein>
<dbReference type="Pfam" id="PF03473">
    <property type="entry name" value="MOSC"/>
    <property type="match status" value="1"/>
</dbReference>
<proteinExistence type="predicted"/>
<dbReference type="PROSITE" id="PS51340">
    <property type="entry name" value="MOSC"/>
    <property type="match status" value="1"/>
</dbReference>
<evidence type="ECO:0000259" key="1">
    <source>
        <dbReference type="PROSITE" id="PS51340"/>
    </source>
</evidence>
<dbReference type="SUPFAM" id="SSF50800">
    <property type="entry name" value="PK beta-barrel domain-like"/>
    <property type="match status" value="1"/>
</dbReference>
<organism evidence="2 3">
    <name type="scientific">Niveibacterium microcysteis</name>
    <dbReference type="NCBI Taxonomy" id="2811415"/>
    <lineage>
        <taxon>Bacteria</taxon>
        <taxon>Pseudomonadati</taxon>
        <taxon>Pseudomonadota</taxon>
        <taxon>Betaproteobacteria</taxon>
        <taxon>Rhodocyclales</taxon>
        <taxon>Rhodocyclaceae</taxon>
        <taxon>Niveibacterium</taxon>
    </lineage>
</organism>
<keyword evidence="3" id="KW-1185">Reference proteome</keyword>
<evidence type="ECO:0000313" key="2">
    <source>
        <dbReference type="EMBL" id="QSI77194.1"/>
    </source>
</evidence>
<sequence>MSTRYFTGRAGHLADGTPSAIAKQPVVVALRLGPLGFAGDEQADHRFHGGPDQALHYYPAEHYAALAARFPALARFGPGDLGENISDTGWLEHNVRLGDVFALGECRIAVTQPRVPCHKIAKRLDEADAPAFVAETLRLGWYFRVIQGGIVTPEAQLERVESDPAAPSIATLWQLRLDPAADPELINWLANHPALGRAWRGKFAQRAEWLARNPPLFR</sequence>
<dbReference type="InterPro" id="IPR011037">
    <property type="entry name" value="Pyrv_Knase-like_insert_dom_sf"/>
</dbReference>
<accession>A0ABX7M948</accession>
<dbReference type="PANTHER" id="PTHR30212:SF2">
    <property type="entry name" value="PROTEIN YIIM"/>
    <property type="match status" value="1"/>
</dbReference>
<dbReference type="RefSeq" id="WP_206254717.1">
    <property type="nucleotide sequence ID" value="NZ_CP071060.1"/>
</dbReference>